<evidence type="ECO:0000256" key="2">
    <source>
        <dbReference type="ARBA" id="ARBA00022884"/>
    </source>
</evidence>
<protein>
    <submittedName>
        <fullName evidence="5">DAZ-associated protein 1</fullName>
    </submittedName>
</protein>
<proteinExistence type="predicted"/>
<dbReference type="PANTHER" id="PTHR48032">
    <property type="entry name" value="RNA-BINDING PROTEIN MUSASHI HOMOLOG RBP6"/>
    <property type="match status" value="1"/>
</dbReference>
<dbReference type="GO" id="GO:0003729">
    <property type="term" value="F:mRNA binding"/>
    <property type="evidence" value="ECO:0007669"/>
    <property type="project" value="TreeGrafter"/>
</dbReference>
<dbReference type="PROSITE" id="PS50102">
    <property type="entry name" value="RRM"/>
    <property type="match status" value="1"/>
</dbReference>
<gene>
    <name evidence="5" type="ORF">L484_012992</name>
</gene>
<dbReference type="PANTHER" id="PTHR48032:SF6">
    <property type="entry name" value="RNA-BINDING (RRM_RBD_RNP MOTIFS) FAMILY PROTEIN"/>
    <property type="match status" value="1"/>
</dbReference>
<organism evidence="5 6">
    <name type="scientific">Morus notabilis</name>
    <dbReference type="NCBI Taxonomy" id="981085"/>
    <lineage>
        <taxon>Eukaryota</taxon>
        <taxon>Viridiplantae</taxon>
        <taxon>Streptophyta</taxon>
        <taxon>Embryophyta</taxon>
        <taxon>Tracheophyta</taxon>
        <taxon>Spermatophyta</taxon>
        <taxon>Magnoliopsida</taxon>
        <taxon>eudicotyledons</taxon>
        <taxon>Gunneridae</taxon>
        <taxon>Pentapetalae</taxon>
        <taxon>rosids</taxon>
        <taxon>fabids</taxon>
        <taxon>Rosales</taxon>
        <taxon>Moraceae</taxon>
        <taxon>Moreae</taxon>
        <taxon>Morus</taxon>
    </lineage>
</organism>
<sequence length="168" mass="20097">MKIFIGGLPHDLSQEELKSFFGSFGTITDIIIIHNKETNRSRGFGFVTFDSEEVTHNVLQNKFYFVKSKRVEVKKAEPKERVLRSPSFMPFHPNLSVDLYTYFPPYPQYYYNTYNYLNHYGAWFGGNMNYYWPESRFGQNPFYPYDFCTPGYYYYSYNEHSRFGHTTN</sequence>
<dbReference type="InterPro" id="IPR035979">
    <property type="entry name" value="RBD_domain_sf"/>
</dbReference>
<dbReference type="Gene3D" id="3.30.70.330">
    <property type="match status" value="1"/>
</dbReference>
<dbReference type="SMART" id="SM00360">
    <property type="entry name" value="RRM"/>
    <property type="match status" value="1"/>
</dbReference>
<dbReference type="STRING" id="981085.W9RVJ4"/>
<evidence type="ECO:0000313" key="5">
    <source>
        <dbReference type="EMBL" id="EXC12614.1"/>
    </source>
</evidence>
<dbReference type="Proteomes" id="UP000030645">
    <property type="component" value="Unassembled WGS sequence"/>
</dbReference>
<evidence type="ECO:0000313" key="6">
    <source>
        <dbReference type="Proteomes" id="UP000030645"/>
    </source>
</evidence>
<dbReference type="AlphaFoldDB" id="W9RVJ4"/>
<name>W9RVJ4_9ROSA</name>
<dbReference type="InterPro" id="IPR000504">
    <property type="entry name" value="RRM_dom"/>
</dbReference>
<dbReference type="SUPFAM" id="SSF54928">
    <property type="entry name" value="RNA-binding domain, RBD"/>
    <property type="match status" value="1"/>
</dbReference>
<keyword evidence="1" id="KW-0677">Repeat</keyword>
<evidence type="ECO:0000256" key="1">
    <source>
        <dbReference type="ARBA" id="ARBA00022737"/>
    </source>
</evidence>
<feature type="domain" description="RRM" evidence="4">
    <location>
        <begin position="1"/>
        <end position="78"/>
    </location>
</feature>
<evidence type="ECO:0000256" key="3">
    <source>
        <dbReference type="PROSITE-ProRule" id="PRU00176"/>
    </source>
</evidence>
<dbReference type="GO" id="GO:0006417">
    <property type="term" value="P:regulation of translation"/>
    <property type="evidence" value="ECO:0007669"/>
    <property type="project" value="TreeGrafter"/>
</dbReference>
<dbReference type="eggNOG" id="KOG0118">
    <property type="taxonomic scope" value="Eukaryota"/>
</dbReference>
<reference evidence="6" key="1">
    <citation type="submission" date="2013-01" db="EMBL/GenBank/DDBJ databases">
        <title>Draft Genome Sequence of a Mulberry Tree, Morus notabilis C.K. Schneid.</title>
        <authorList>
            <person name="He N."/>
            <person name="Zhao S."/>
        </authorList>
    </citation>
    <scope>NUCLEOTIDE SEQUENCE</scope>
</reference>
<dbReference type="InterPro" id="IPR012677">
    <property type="entry name" value="Nucleotide-bd_a/b_plait_sf"/>
</dbReference>
<accession>W9RVJ4</accession>
<evidence type="ECO:0000259" key="4">
    <source>
        <dbReference type="PROSITE" id="PS50102"/>
    </source>
</evidence>
<dbReference type="Pfam" id="PF00076">
    <property type="entry name" value="RRM_1"/>
    <property type="match status" value="1"/>
</dbReference>
<keyword evidence="2 3" id="KW-0694">RNA-binding</keyword>
<dbReference type="EMBL" id="KE345719">
    <property type="protein sequence ID" value="EXC12614.1"/>
    <property type="molecule type" value="Genomic_DNA"/>
</dbReference>
<keyword evidence="6" id="KW-1185">Reference proteome</keyword>